<dbReference type="Proteomes" id="UP000799437">
    <property type="component" value="Unassembled WGS sequence"/>
</dbReference>
<feature type="domain" description="NAD-dependent epimerase/dehydratase" evidence="3">
    <location>
        <begin position="3"/>
        <end position="202"/>
    </location>
</feature>
<name>A0A6A6WHL4_9PEZI</name>
<evidence type="ECO:0000256" key="2">
    <source>
        <dbReference type="ARBA" id="ARBA00023277"/>
    </source>
</evidence>
<dbReference type="InterPro" id="IPR036291">
    <property type="entry name" value="NAD(P)-bd_dom_sf"/>
</dbReference>
<reference evidence="4" key="1">
    <citation type="journal article" date="2020" name="Stud. Mycol.">
        <title>101 Dothideomycetes genomes: a test case for predicting lifestyles and emergence of pathogens.</title>
        <authorList>
            <person name="Haridas S."/>
            <person name="Albert R."/>
            <person name="Binder M."/>
            <person name="Bloem J."/>
            <person name="Labutti K."/>
            <person name="Salamov A."/>
            <person name="Andreopoulos B."/>
            <person name="Baker S."/>
            <person name="Barry K."/>
            <person name="Bills G."/>
            <person name="Bluhm B."/>
            <person name="Cannon C."/>
            <person name="Castanera R."/>
            <person name="Culley D."/>
            <person name="Daum C."/>
            <person name="Ezra D."/>
            <person name="Gonzalez J."/>
            <person name="Henrissat B."/>
            <person name="Kuo A."/>
            <person name="Liang C."/>
            <person name="Lipzen A."/>
            <person name="Lutzoni F."/>
            <person name="Magnuson J."/>
            <person name="Mondo S."/>
            <person name="Nolan M."/>
            <person name="Ohm R."/>
            <person name="Pangilinan J."/>
            <person name="Park H.-J."/>
            <person name="Ramirez L."/>
            <person name="Alfaro M."/>
            <person name="Sun H."/>
            <person name="Tritt A."/>
            <person name="Yoshinaga Y."/>
            <person name="Zwiers L.-H."/>
            <person name="Turgeon B."/>
            <person name="Goodwin S."/>
            <person name="Spatafora J."/>
            <person name="Crous P."/>
            <person name="Grigoriev I."/>
        </authorList>
    </citation>
    <scope>NUCLEOTIDE SEQUENCE</scope>
    <source>
        <strain evidence="4">CBS 121739</strain>
    </source>
</reference>
<evidence type="ECO:0000256" key="1">
    <source>
        <dbReference type="ARBA" id="ARBA00022857"/>
    </source>
</evidence>
<dbReference type="CDD" id="cd05238">
    <property type="entry name" value="Gne_like_SDR_e"/>
    <property type="match status" value="1"/>
</dbReference>
<dbReference type="RefSeq" id="XP_033603092.1">
    <property type="nucleotide sequence ID" value="XM_033743614.1"/>
</dbReference>
<dbReference type="EMBL" id="ML996568">
    <property type="protein sequence ID" value="KAF2760641.1"/>
    <property type="molecule type" value="Genomic_DNA"/>
</dbReference>
<dbReference type="GeneID" id="54484668"/>
<evidence type="ECO:0000313" key="4">
    <source>
        <dbReference type="EMBL" id="KAF2760641.1"/>
    </source>
</evidence>
<protein>
    <submittedName>
        <fullName evidence="4">Nucleoside-diphosphate-sugar epimerase</fullName>
    </submittedName>
</protein>
<sequence>MRILITGAAGFIGQILAEQLLADPLHTLILTDIIEPPIPRSAKHPQNAKCIKADLFDASSSVVTADLDAVYVFHGIMSSGSEANFDLGMRVNVDATRALIDTLRHTCPGVRVIYASSGAVYGHPLPAVLTESVLPTPESSYGVEKMMGEFLINEYTRRGFINGFSLRFPTISVRPGKPTAAASSFLSGMVREPLAGKECVIPIKDRSWKHWLCSPRTLVWNLVHMLGVPGDALPRHFRSVNVPGFQVSVQDMIDALERVGGKEAVALLREEEEPETKRILMSWADNYDNTLAIKLGMKQDSNFEQNIRDYIEDVREA</sequence>
<dbReference type="OrthoDB" id="16464at2759"/>
<dbReference type="Gene3D" id="3.40.50.720">
    <property type="entry name" value="NAD(P)-binding Rossmann-like Domain"/>
    <property type="match status" value="1"/>
</dbReference>
<organism evidence="4 5">
    <name type="scientific">Pseudovirgaria hyperparasitica</name>
    <dbReference type="NCBI Taxonomy" id="470096"/>
    <lineage>
        <taxon>Eukaryota</taxon>
        <taxon>Fungi</taxon>
        <taxon>Dikarya</taxon>
        <taxon>Ascomycota</taxon>
        <taxon>Pezizomycotina</taxon>
        <taxon>Dothideomycetes</taxon>
        <taxon>Dothideomycetes incertae sedis</taxon>
        <taxon>Acrospermales</taxon>
        <taxon>Acrospermaceae</taxon>
        <taxon>Pseudovirgaria</taxon>
    </lineage>
</organism>
<evidence type="ECO:0000313" key="5">
    <source>
        <dbReference type="Proteomes" id="UP000799437"/>
    </source>
</evidence>
<dbReference type="Gene3D" id="3.90.25.10">
    <property type="entry name" value="UDP-galactose 4-epimerase, domain 1"/>
    <property type="match status" value="1"/>
</dbReference>
<proteinExistence type="predicted"/>
<dbReference type="Pfam" id="PF01370">
    <property type="entry name" value="Epimerase"/>
    <property type="match status" value="1"/>
</dbReference>
<dbReference type="PANTHER" id="PTHR43103">
    <property type="entry name" value="NUCLEOSIDE-DIPHOSPHATE-SUGAR EPIMERASE"/>
    <property type="match status" value="1"/>
</dbReference>
<dbReference type="AlphaFoldDB" id="A0A6A6WHL4"/>
<evidence type="ECO:0000259" key="3">
    <source>
        <dbReference type="Pfam" id="PF01370"/>
    </source>
</evidence>
<keyword evidence="2" id="KW-0119">Carbohydrate metabolism</keyword>
<dbReference type="SUPFAM" id="SSF51735">
    <property type="entry name" value="NAD(P)-binding Rossmann-fold domains"/>
    <property type="match status" value="1"/>
</dbReference>
<keyword evidence="5" id="KW-1185">Reference proteome</keyword>
<dbReference type="InterPro" id="IPR001509">
    <property type="entry name" value="Epimerase_deHydtase"/>
</dbReference>
<keyword evidence="1" id="KW-0521">NADP</keyword>
<gene>
    <name evidence="4" type="ORF">EJ05DRAFT_474497</name>
</gene>
<accession>A0A6A6WHL4</accession>
<dbReference type="PANTHER" id="PTHR43103:SF3">
    <property type="entry name" value="ADP-L-GLYCERO-D-MANNO-HEPTOSE-6-EPIMERASE"/>
    <property type="match status" value="1"/>
</dbReference>